<evidence type="ECO:0000256" key="4">
    <source>
        <dbReference type="ARBA" id="ARBA00023273"/>
    </source>
</evidence>
<evidence type="ECO:0000259" key="10">
    <source>
        <dbReference type="PROSITE" id="PS50202"/>
    </source>
</evidence>
<reference evidence="11" key="1">
    <citation type="journal article" date="2013" name="Genetics">
        <title>The draft genome and transcriptome of Panagrellus redivivus are shaped by the harsh demands of a free-living lifestyle.</title>
        <authorList>
            <person name="Srinivasan J."/>
            <person name="Dillman A.R."/>
            <person name="Macchietto M.G."/>
            <person name="Heikkinen L."/>
            <person name="Lakso M."/>
            <person name="Fracchia K.M."/>
            <person name="Antoshechkin I."/>
            <person name="Mortazavi A."/>
            <person name="Wong G."/>
            <person name="Sternberg P.W."/>
        </authorList>
    </citation>
    <scope>NUCLEOTIDE SEQUENCE [LARGE SCALE GENOMIC DNA]</scope>
    <source>
        <strain evidence="11">MT8872</strain>
    </source>
</reference>
<sequence>MPRRSMKNGIPQHVRRKTDPSIYPSDVSRVPVRMAAADVSDAVSDVSEDLSQYEADEVTHQTHHTVQERPPIIVRVAKSLSTHEWLLLIGAAVSMYLVNGTYAGAVCSLCTNLPAVVHSYRVITDEKMPLVAYQSVLCYWILLGSLTVFDHTLANTFCYFFAKFLLLSAVYAHVVSKSRKSSAPSGSIMAQSAFSRPPLASRQISKNPASLSQPSVQSAAPLTAKDSSFANYLEWMKRKTGDMASAFQGKQSILVQEVERIATGSDVAIETEKREPAVHQHRGDGPETFSDTFSPGISDFGEVGPADSNFTMTMHNENVLRQRNNTAVPSVVRRQVSAQTTAASTDWSRTFTAMTEQKCSFNGYTQPSVTAIKPPVKNHYSVESVSCFENDIASVPMHTIMFRSPFNDHVTVTLTNITTSRIMWALKTNAIDKIIATPTCGFMPSGSTVHLKLALREGASTSVTDSAHDRLAIDYVFVESNCVLFDPARITSKTVALRRKAFEINYSD</sequence>
<accession>A0A7E4W654</accession>
<dbReference type="InterPro" id="IPR013783">
    <property type="entry name" value="Ig-like_fold"/>
</dbReference>
<evidence type="ECO:0000313" key="12">
    <source>
        <dbReference type="WBParaSite" id="Pan_g7035.t1"/>
    </source>
</evidence>
<dbReference type="PANTHER" id="PTHR22920:SF7">
    <property type="entry name" value="MSP DOMAIN-CONTAINING PROTEIN-RELATED"/>
    <property type="match status" value="1"/>
</dbReference>
<evidence type="ECO:0000256" key="5">
    <source>
        <dbReference type="ARBA" id="ARBA00037744"/>
    </source>
</evidence>
<evidence type="ECO:0000256" key="9">
    <source>
        <dbReference type="SAM" id="Phobius"/>
    </source>
</evidence>
<feature type="transmembrane region" description="Helical" evidence="9">
    <location>
        <begin position="156"/>
        <end position="174"/>
    </location>
</feature>
<dbReference type="PROSITE" id="PS50202">
    <property type="entry name" value="MSP"/>
    <property type="match status" value="1"/>
</dbReference>
<dbReference type="GO" id="GO:0005856">
    <property type="term" value="C:cytoskeleton"/>
    <property type="evidence" value="ECO:0007669"/>
    <property type="project" value="UniProtKB-SubCell"/>
</dbReference>
<keyword evidence="9" id="KW-1133">Transmembrane helix</keyword>
<keyword evidence="9" id="KW-0472">Membrane</keyword>
<name>A0A7E4W654_PANRE</name>
<comment type="subcellular location">
    <subcellularLocation>
        <location evidence="6">Cell projection</location>
        <location evidence="6">Pseudopodium</location>
    </subcellularLocation>
    <subcellularLocation>
        <location evidence="1">Cytoplasm</location>
        <location evidence="1">Cytoskeleton</location>
    </subcellularLocation>
</comment>
<feature type="domain" description="MSP" evidence="10">
    <location>
        <begin position="391"/>
        <end position="508"/>
    </location>
</feature>
<keyword evidence="11" id="KW-1185">Reference proteome</keyword>
<evidence type="ECO:0000256" key="8">
    <source>
        <dbReference type="SAM" id="MobiDB-lite"/>
    </source>
</evidence>
<feature type="transmembrane region" description="Helical" evidence="9">
    <location>
        <begin position="85"/>
        <end position="111"/>
    </location>
</feature>
<keyword evidence="4" id="KW-0966">Cell projection</keyword>
<keyword evidence="9" id="KW-0812">Transmembrane</keyword>
<feature type="region of interest" description="Disordered" evidence="8">
    <location>
        <begin position="1"/>
        <end position="23"/>
    </location>
</feature>
<dbReference type="WBParaSite" id="Pan_g7035.t1">
    <property type="protein sequence ID" value="Pan_g7035.t1"/>
    <property type="gene ID" value="Pan_g7035"/>
</dbReference>
<evidence type="ECO:0000256" key="2">
    <source>
        <dbReference type="ARBA" id="ARBA00022490"/>
    </source>
</evidence>
<dbReference type="InterPro" id="IPR008962">
    <property type="entry name" value="PapD-like_sf"/>
</dbReference>
<dbReference type="AlphaFoldDB" id="A0A7E4W654"/>
<reference evidence="12" key="2">
    <citation type="submission" date="2020-10" db="UniProtKB">
        <authorList>
            <consortium name="WormBaseParasite"/>
        </authorList>
    </citation>
    <scope>IDENTIFICATION</scope>
</reference>
<evidence type="ECO:0000256" key="3">
    <source>
        <dbReference type="ARBA" id="ARBA00023212"/>
    </source>
</evidence>
<keyword evidence="3 7" id="KW-0206">Cytoskeleton</keyword>
<comment type="function">
    <text evidence="5 7">Central component in molecular interactions underlying sperm crawling. Forms an extensive filament system that extends from sperm villipoda, along the leading edge of the pseudopod.</text>
</comment>
<proteinExistence type="predicted"/>
<feature type="transmembrane region" description="Helical" evidence="9">
    <location>
        <begin position="131"/>
        <end position="149"/>
    </location>
</feature>
<evidence type="ECO:0000256" key="7">
    <source>
        <dbReference type="RuleBase" id="RU003425"/>
    </source>
</evidence>
<dbReference type="GO" id="GO:0031143">
    <property type="term" value="C:pseudopodium"/>
    <property type="evidence" value="ECO:0007669"/>
    <property type="project" value="UniProtKB-SubCell"/>
</dbReference>
<keyword evidence="2" id="KW-0963">Cytoplasm</keyword>
<dbReference type="Proteomes" id="UP000492821">
    <property type="component" value="Unassembled WGS sequence"/>
</dbReference>
<dbReference type="PANTHER" id="PTHR22920">
    <property type="entry name" value="MAJOR SPERM PROTEIN"/>
    <property type="match status" value="1"/>
</dbReference>
<evidence type="ECO:0000256" key="1">
    <source>
        <dbReference type="ARBA" id="ARBA00004245"/>
    </source>
</evidence>
<protein>
    <recommendedName>
        <fullName evidence="7">Major sperm protein</fullName>
    </recommendedName>
</protein>
<evidence type="ECO:0000313" key="11">
    <source>
        <dbReference type="Proteomes" id="UP000492821"/>
    </source>
</evidence>
<dbReference type="InterPro" id="IPR000535">
    <property type="entry name" value="MSP_dom"/>
</dbReference>
<dbReference type="Gene3D" id="2.60.40.10">
    <property type="entry name" value="Immunoglobulins"/>
    <property type="match status" value="1"/>
</dbReference>
<organism evidence="11 12">
    <name type="scientific">Panagrellus redivivus</name>
    <name type="common">Microworm</name>
    <dbReference type="NCBI Taxonomy" id="6233"/>
    <lineage>
        <taxon>Eukaryota</taxon>
        <taxon>Metazoa</taxon>
        <taxon>Ecdysozoa</taxon>
        <taxon>Nematoda</taxon>
        <taxon>Chromadorea</taxon>
        <taxon>Rhabditida</taxon>
        <taxon>Tylenchina</taxon>
        <taxon>Panagrolaimomorpha</taxon>
        <taxon>Panagrolaimoidea</taxon>
        <taxon>Panagrolaimidae</taxon>
        <taxon>Panagrellus</taxon>
    </lineage>
</organism>
<dbReference type="SUPFAM" id="SSF49354">
    <property type="entry name" value="PapD-like"/>
    <property type="match status" value="1"/>
</dbReference>
<dbReference type="Pfam" id="PF00635">
    <property type="entry name" value="Motile_Sperm"/>
    <property type="match status" value="1"/>
</dbReference>
<dbReference type="InterPro" id="IPR051155">
    <property type="entry name" value="Nematode_MSP"/>
</dbReference>
<evidence type="ECO:0000256" key="6">
    <source>
        <dbReference type="ARBA" id="ARBA00037818"/>
    </source>
</evidence>